<evidence type="ECO:0000313" key="2">
    <source>
        <dbReference type="EMBL" id="MBB5688750.1"/>
    </source>
</evidence>
<accession>A0A840XPJ9</accession>
<comment type="caution">
    <text evidence="2">The sequence shown here is derived from an EMBL/GenBank/DDBJ whole genome shotgun (WGS) entry which is preliminary data.</text>
</comment>
<sequence length="38" mass="3883">MTIEFLGRGGGQAAVPAPGRLAMLAVALLGFASVRRRA</sequence>
<reference evidence="2 3" key="1">
    <citation type="submission" date="2020-08" db="EMBL/GenBank/DDBJ databases">
        <title>Genomic Encyclopedia of Type Strains, Phase IV (KMG-IV): sequencing the most valuable type-strain genomes for metagenomic binning, comparative biology and taxonomic classification.</title>
        <authorList>
            <person name="Goeker M."/>
        </authorList>
    </citation>
    <scope>NUCLEOTIDE SEQUENCE [LARGE SCALE GENOMIC DNA]</scope>
    <source>
        <strain evidence="2 3">DSM 25895</strain>
    </source>
</reference>
<feature type="transmembrane region" description="Helical" evidence="1">
    <location>
        <begin position="17"/>
        <end position="34"/>
    </location>
</feature>
<protein>
    <submittedName>
        <fullName evidence="2">Uncharacterized protein</fullName>
    </submittedName>
</protein>
<name>A0A840XPJ9_9PROT</name>
<keyword evidence="1" id="KW-1133">Transmembrane helix</keyword>
<dbReference type="EMBL" id="JACIJE010000002">
    <property type="protein sequence ID" value="MBB5688750.1"/>
    <property type="molecule type" value="Genomic_DNA"/>
</dbReference>
<keyword evidence="1" id="KW-0812">Transmembrane</keyword>
<evidence type="ECO:0000256" key="1">
    <source>
        <dbReference type="SAM" id="Phobius"/>
    </source>
</evidence>
<dbReference type="InterPro" id="IPR013424">
    <property type="entry name" value="Ice-binding_C"/>
</dbReference>
<proteinExistence type="predicted"/>
<dbReference type="Proteomes" id="UP000562254">
    <property type="component" value="Unassembled WGS sequence"/>
</dbReference>
<dbReference type="NCBIfam" id="TIGR02595">
    <property type="entry name" value="PEP_CTERM"/>
    <property type="match status" value="1"/>
</dbReference>
<evidence type="ECO:0000313" key="3">
    <source>
        <dbReference type="Proteomes" id="UP000562254"/>
    </source>
</evidence>
<dbReference type="RefSeq" id="WP_184481676.1">
    <property type="nucleotide sequence ID" value="NZ_JACIJE010000002.1"/>
</dbReference>
<keyword evidence="1" id="KW-0472">Membrane</keyword>
<gene>
    <name evidence="2" type="ORF">FHS88_000866</name>
</gene>
<dbReference type="AlphaFoldDB" id="A0A840XPJ9"/>
<organism evidence="2 3">
    <name type="scientific">Neoroseomonas alkaliterrae</name>
    <dbReference type="NCBI Taxonomy" id="1452450"/>
    <lineage>
        <taxon>Bacteria</taxon>
        <taxon>Pseudomonadati</taxon>
        <taxon>Pseudomonadota</taxon>
        <taxon>Alphaproteobacteria</taxon>
        <taxon>Acetobacterales</taxon>
        <taxon>Acetobacteraceae</taxon>
        <taxon>Neoroseomonas</taxon>
    </lineage>
</organism>
<keyword evidence="3" id="KW-1185">Reference proteome</keyword>